<evidence type="ECO:0000256" key="2">
    <source>
        <dbReference type="SAM" id="Phobius"/>
    </source>
</evidence>
<evidence type="ECO:0000313" key="3">
    <source>
        <dbReference type="EMBL" id="MBU3852189.1"/>
    </source>
</evidence>
<dbReference type="PANTHER" id="PTHR40027:SF1">
    <property type="entry name" value="CELL DIVISION PROTEIN DIVIC"/>
    <property type="match status" value="1"/>
</dbReference>
<dbReference type="Pfam" id="PF04977">
    <property type="entry name" value="DivIC"/>
    <property type="match status" value="1"/>
</dbReference>
<name>A0A948TKD4_9LACO</name>
<evidence type="ECO:0000313" key="4">
    <source>
        <dbReference type="Proteomes" id="UP000777303"/>
    </source>
</evidence>
<accession>A0A948TKD4</accession>
<reference evidence="3" key="1">
    <citation type="journal article" date="2021" name="PeerJ">
        <title>Extensive microbial diversity within the chicken gut microbiome revealed by metagenomics and culture.</title>
        <authorList>
            <person name="Gilroy R."/>
            <person name="Ravi A."/>
            <person name="Getino M."/>
            <person name="Pursley I."/>
            <person name="Horton D.L."/>
            <person name="Alikhan N.F."/>
            <person name="Baker D."/>
            <person name="Gharbi K."/>
            <person name="Hall N."/>
            <person name="Watson M."/>
            <person name="Adriaenssens E.M."/>
            <person name="Foster-Nyarko E."/>
            <person name="Jarju S."/>
            <person name="Secka A."/>
            <person name="Antonio M."/>
            <person name="Oren A."/>
            <person name="Chaudhuri R.R."/>
            <person name="La Ragione R."/>
            <person name="Hildebrand F."/>
            <person name="Pallen M.J."/>
        </authorList>
    </citation>
    <scope>NUCLEOTIDE SEQUENCE</scope>
    <source>
        <strain evidence="3">F6-6636</strain>
    </source>
</reference>
<dbReference type="InterPro" id="IPR007060">
    <property type="entry name" value="FtsL/DivIC"/>
</dbReference>
<gene>
    <name evidence="3" type="ORF">H9901_05780</name>
</gene>
<evidence type="ECO:0000256" key="1">
    <source>
        <dbReference type="SAM" id="Coils"/>
    </source>
</evidence>
<protein>
    <submittedName>
        <fullName evidence="3">Septum formation initiator family protein</fullName>
    </submittedName>
</protein>
<proteinExistence type="predicted"/>
<keyword evidence="1" id="KW-0175">Coiled coil</keyword>
<organism evidence="3 4">
    <name type="scientific">Candidatus Paralactobacillus gallistercoris</name>
    <dbReference type="NCBI Taxonomy" id="2838724"/>
    <lineage>
        <taxon>Bacteria</taxon>
        <taxon>Bacillati</taxon>
        <taxon>Bacillota</taxon>
        <taxon>Bacilli</taxon>
        <taxon>Lactobacillales</taxon>
        <taxon>Lactobacillaceae</taxon>
        <taxon>Lactobacillus</taxon>
    </lineage>
</organism>
<sequence length="137" mass="16234">MPRHNNVHALDNAYVQQQKQHQQRRQRATYVYKIHKRRLLILSIVLLVMLLFFGWQFFKVHRNIEASRAQIQQSQAALAKTKSQNDSLNLEIKQLKDPLYVQKYIRSKYLYSKDGETIYNLPQDNANAVLNKQNTAH</sequence>
<comment type="caution">
    <text evidence="3">The sequence shown here is derived from an EMBL/GenBank/DDBJ whole genome shotgun (WGS) entry which is preliminary data.</text>
</comment>
<dbReference type="GO" id="GO:0051301">
    <property type="term" value="P:cell division"/>
    <property type="evidence" value="ECO:0007669"/>
    <property type="project" value="InterPro"/>
</dbReference>
<dbReference type="PANTHER" id="PTHR40027">
    <property type="entry name" value="CELL DIVISION PROTEIN DIVIC"/>
    <property type="match status" value="1"/>
</dbReference>
<keyword evidence="2" id="KW-0812">Transmembrane</keyword>
<keyword evidence="2" id="KW-0472">Membrane</keyword>
<dbReference type="InterPro" id="IPR039076">
    <property type="entry name" value="DivIC"/>
</dbReference>
<reference evidence="3" key="2">
    <citation type="submission" date="2021-04" db="EMBL/GenBank/DDBJ databases">
        <authorList>
            <person name="Gilroy R."/>
        </authorList>
    </citation>
    <scope>NUCLEOTIDE SEQUENCE</scope>
    <source>
        <strain evidence="3">F6-6636</strain>
    </source>
</reference>
<feature type="transmembrane region" description="Helical" evidence="2">
    <location>
        <begin position="39"/>
        <end position="58"/>
    </location>
</feature>
<feature type="coiled-coil region" evidence="1">
    <location>
        <begin position="64"/>
        <end position="91"/>
    </location>
</feature>
<keyword evidence="2" id="KW-1133">Transmembrane helix</keyword>
<dbReference type="EMBL" id="JAHLFS010000067">
    <property type="protein sequence ID" value="MBU3852189.1"/>
    <property type="molecule type" value="Genomic_DNA"/>
</dbReference>
<dbReference type="Proteomes" id="UP000777303">
    <property type="component" value="Unassembled WGS sequence"/>
</dbReference>
<dbReference type="AlphaFoldDB" id="A0A948TKD4"/>